<organism evidence="13 14">
    <name type="scientific">Varroa destructor</name>
    <name type="common">Honeybee mite</name>
    <dbReference type="NCBI Taxonomy" id="109461"/>
    <lineage>
        <taxon>Eukaryota</taxon>
        <taxon>Metazoa</taxon>
        <taxon>Ecdysozoa</taxon>
        <taxon>Arthropoda</taxon>
        <taxon>Chelicerata</taxon>
        <taxon>Arachnida</taxon>
        <taxon>Acari</taxon>
        <taxon>Parasitiformes</taxon>
        <taxon>Mesostigmata</taxon>
        <taxon>Gamasina</taxon>
        <taxon>Dermanyssoidea</taxon>
        <taxon>Varroidae</taxon>
        <taxon>Varroa</taxon>
    </lineage>
</organism>
<evidence type="ECO:0000259" key="12">
    <source>
        <dbReference type="Pfam" id="PF16113"/>
    </source>
</evidence>
<sequence>MLHVSRVSFTHAYRRTMTSSALTGDAPSDVLLKLVGRKGVITMNRPNALNALSLSMIRVMEPVVRKWHNDNLADLVVLRACEGKAFCAGGDVKAIAANKGNNDIFFREEYVLDYLLAKMRPTLVSFIDGIVMGGGCGISFHGRFSIVSENALFAMPETAIGLFPDVGACHFLSRMKHNLGVFFGLTGNRIKGADLVHAGLVSNFVPSEKFKQLEKDIMNLNDCSEGVIDTAILAYQAPTGKFSLESHLSEIENCFGANTVEEIVAKLKKTGSDFSKKQLDIMSKMSPLSMKITLEAIRRAKMMSLAEVLQMDMRLGARFVRDNDFYEGVNALLVRKTKDPKWKPATLEECTPEIVDKYFLKLPPAEELRLEI</sequence>
<dbReference type="FunFam" id="3.90.226.10:FF:000026">
    <property type="entry name" value="3-hydroxyisobutyryl-CoA hydrolase, mitochondrial"/>
    <property type="match status" value="1"/>
</dbReference>
<keyword evidence="9" id="KW-0496">Mitochondrion</keyword>
<dbReference type="GO" id="GO:0005739">
    <property type="term" value="C:mitochondrion"/>
    <property type="evidence" value="ECO:0007669"/>
    <property type="project" value="UniProtKB-SubCell"/>
</dbReference>
<evidence type="ECO:0000256" key="1">
    <source>
        <dbReference type="ARBA" id="ARBA00001709"/>
    </source>
</evidence>
<dbReference type="SUPFAM" id="SSF52096">
    <property type="entry name" value="ClpP/crotonase"/>
    <property type="match status" value="1"/>
</dbReference>
<comment type="catalytic activity">
    <reaction evidence="1">
        <text>3-hydroxy-2-methylpropanoyl-CoA + H2O = 3-hydroxy-2-methylpropanoate + CoA + H(+)</text>
        <dbReference type="Rhea" id="RHEA:20888"/>
        <dbReference type="ChEBI" id="CHEBI:11805"/>
        <dbReference type="ChEBI" id="CHEBI:15377"/>
        <dbReference type="ChEBI" id="CHEBI:15378"/>
        <dbReference type="ChEBI" id="CHEBI:57287"/>
        <dbReference type="ChEBI" id="CHEBI:57340"/>
        <dbReference type="EC" id="3.1.2.4"/>
    </reaction>
</comment>
<dbReference type="Proteomes" id="UP000594260">
    <property type="component" value="Unplaced"/>
</dbReference>
<dbReference type="CDD" id="cd06558">
    <property type="entry name" value="crotonase-like"/>
    <property type="match status" value="1"/>
</dbReference>
<dbReference type="EC" id="3.1.2.4" evidence="5"/>
<protein>
    <recommendedName>
        <fullName evidence="6">3-hydroxyisobutyryl-CoA hydrolase, mitochondrial</fullName>
        <ecNumber evidence="5">3.1.2.4</ecNumber>
    </recommendedName>
    <alternativeName>
        <fullName evidence="11">3-hydroxyisobutyryl-coenzyme A hydrolase</fullName>
    </alternativeName>
</protein>
<feature type="domain" description="Enoyl-CoA hydratase/isomerase" evidence="12">
    <location>
        <begin position="39"/>
        <end position="359"/>
    </location>
</feature>
<dbReference type="GO" id="GO:0003860">
    <property type="term" value="F:3-hydroxyisobutyryl-CoA hydrolase activity"/>
    <property type="evidence" value="ECO:0007669"/>
    <property type="project" value="UniProtKB-EC"/>
</dbReference>
<evidence type="ECO:0000256" key="4">
    <source>
        <dbReference type="ARBA" id="ARBA00005254"/>
    </source>
</evidence>
<dbReference type="RefSeq" id="XP_022649638.1">
    <property type="nucleotide sequence ID" value="XM_022793903.1"/>
</dbReference>
<comment type="subcellular location">
    <subcellularLocation>
        <location evidence="2">Mitochondrion</location>
    </subcellularLocation>
</comment>
<comment type="pathway">
    <text evidence="3">Amino-acid degradation; L-valine degradation.</text>
</comment>
<dbReference type="EnsemblMetazoa" id="XM_022793903">
    <property type="protein sequence ID" value="XP_022649638"/>
    <property type="gene ID" value="LOC111245485"/>
</dbReference>
<evidence type="ECO:0000256" key="6">
    <source>
        <dbReference type="ARBA" id="ARBA00016714"/>
    </source>
</evidence>
<dbReference type="PANTHER" id="PTHR43176">
    <property type="entry name" value="3-HYDROXYISOBUTYRYL-COA HYDROLASE-RELATED"/>
    <property type="match status" value="1"/>
</dbReference>
<evidence type="ECO:0000313" key="14">
    <source>
        <dbReference type="Proteomes" id="UP000594260"/>
    </source>
</evidence>
<dbReference type="PANTHER" id="PTHR43176:SF3">
    <property type="entry name" value="3-HYDROXYISOBUTYRYL-COA HYDROLASE, MITOCHONDRIAL"/>
    <property type="match status" value="1"/>
</dbReference>
<evidence type="ECO:0000256" key="5">
    <source>
        <dbReference type="ARBA" id="ARBA00011915"/>
    </source>
</evidence>
<keyword evidence="7" id="KW-0101">Branched-chain amino acid catabolism</keyword>
<reference evidence="13" key="1">
    <citation type="submission" date="2021-01" db="UniProtKB">
        <authorList>
            <consortium name="EnsemblMetazoa"/>
        </authorList>
    </citation>
    <scope>IDENTIFICATION</scope>
</reference>
<dbReference type="Pfam" id="PF16113">
    <property type="entry name" value="ECH_2"/>
    <property type="match status" value="1"/>
</dbReference>
<dbReference type="EnsemblMetazoa" id="XM_022793902">
    <property type="protein sequence ID" value="XP_022649637"/>
    <property type="gene ID" value="LOC111245485"/>
</dbReference>
<dbReference type="OMA" id="EVFTMEY"/>
<name>A0A7M7JBL6_VARDE</name>
<evidence type="ECO:0000256" key="7">
    <source>
        <dbReference type="ARBA" id="ARBA00022456"/>
    </source>
</evidence>
<dbReference type="Gene3D" id="3.90.226.10">
    <property type="entry name" value="2-enoyl-CoA Hydratase, Chain A, domain 1"/>
    <property type="match status" value="1"/>
</dbReference>
<dbReference type="GO" id="GO:0006574">
    <property type="term" value="P:L-valine catabolic process"/>
    <property type="evidence" value="ECO:0007669"/>
    <property type="project" value="UniProtKB-UniPathway"/>
</dbReference>
<comment type="function">
    <text evidence="10">Hydrolyzes 3-hydroxyisobutyryl-CoA (HIBYL-CoA), a saline catabolite. Has high activity toward isobutyryl-CoA. Could be an isobutyryl-CoA dehydrogenase that functions in valine catabolism. Also hydrolyzes 3-hydroxypropanoyl-CoA.</text>
</comment>
<keyword evidence="14" id="KW-1185">Reference proteome</keyword>
<evidence type="ECO:0000313" key="13">
    <source>
        <dbReference type="EnsemblMetazoa" id="XP_022649637"/>
    </source>
</evidence>
<dbReference type="InterPro" id="IPR029045">
    <property type="entry name" value="ClpP/crotonase-like_dom_sf"/>
</dbReference>
<accession>A0A7M7JBL6</accession>
<evidence type="ECO:0000256" key="8">
    <source>
        <dbReference type="ARBA" id="ARBA00022801"/>
    </source>
</evidence>
<dbReference type="InterPro" id="IPR045004">
    <property type="entry name" value="ECH_dom"/>
</dbReference>
<evidence type="ECO:0000256" key="11">
    <source>
        <dbReference type="ARBA" id="ARBA00031181"/>
    </source>
</evidence>
<dbReference type="GeneID" id="111245485"/>
<proteinExistence type="inferred from homology"/>
<comment type="similarity">
    <text evidence="4">Belongs to the enoyl-CoA hydratase/isomerase family.</text>
</comment>
<evidence type="ECO:0000256" key="9">
    <source>
        <dbReference type="ARBA" id="ARBA00023128"/>
    </source>
</evidence>
<dbReference type="AlphaFoldDB" id="A0A7M7JBL6"/>
<dbReference type="NCBIfam" id="NF004127">
    <property type="entry name" value="PRK05617.1"/>
    <property type="match status" value="1"/>
</dbReference>
<dbReference type="InterPro" id="IPR032259">
    <property type="entry name" value="HIBYL-CoA-H"/>
</dbReference>
<dbReference type="KEGG" id="vde:111245485"/>
<dbReference type="RefSeq" id="XP_022649637.1">
    <property type="nucleotide sequence ID" value="XM_022793902.1"/>
</dbReference>
<evidence type="ECO:0000256" key="10">
    <source>
        <dbReference type="ARBA" id="ARBA00024871"/>
    </source>
</evidence>
<dbReference type="OrthoDB" id="1737613at2759"/>
<dbReference type="CTD" id="26275"/>
<keyword evidence="8" id="KW-0378">Hydrolase</keyword>
<evidence type="ECO:0000256" key="3">
    <source>
        <dbReference type="ARBA" id="ARBA00005109"/>
    </source>
</evidence>
<dbReference type="FunCoup" id="A0A7M7JBL6">
    <property type="interactions" value="1449"/>
</dbReference>
<dbReference type="UniPathway" id="UPA00362"/>
<evidence type="ECO:0000256" key="2">
    <source>
        <dbReference type="ARBA" id="ARBA00004173"/>
    </source>
</evidence>
<dbReference type="InParanoid" id="A0A7M7JBL6"/>